<evidence type="ECO:0000256" key="1">
    <source>
        <dbReference type="SAM" id="SignalP"/>
    </source>
</evidence>
<accession>A0A9J6P9K9</accession>
<gene>
    <name evidence="2" type="ORF">NJQ99_09440</name>
</gene>
<dbReference type="RefSeq" id="WP_269332580.1">
    <property type="nucleotide sequence ID" value="NZ_JAMZFT010000002.1"/>
</dbReference>
<evidence type="ECO:0008006" key="4">
    <source>
        <dbReference type="Google" id="ProtNLM"/>
    </source>
</evidence>
<evidence type="ECO:0000313" key="3">
    <source>
        <dbReference type="Proteomes" id="UP001055804"/>
    </source>
</evidence>
<sequence length="189" mass="19825">MRMRDLLLLSAIAGAACLLALAAPSPVRPALPVEEIEPMLAFPGFGAALDTVARIRIAGPEGAAVLVRGSTRWEVASGEDGAAADGARVAALLGGLAQLRLVEEKTRLPERYGLIAVDDPEDSGRGTRVTVYDIDDRVRADLILGKVRIPPAPGLPGERFVRRPGAAQAWLARGAPDALALPDAWRAAQ</sequence>
<keyword evidence="3" id="KW-1185">Reference proteome</keyword>
<dbReference type="EMBL" id="JAMZFT010000002">
    <property type="protein sequence ID" value="MCP1336628.1"/>
    <property type="molecule type" value="Genomic_DNA"/>
</dbReference>
<dbReference type="Proteomes" id="UP001055804">
    <property type="component" value="Unassembled WGS sequence"/>
</dbReference>
<dbReference type="PROSITE" id="PS51257">
    <property type="entry name" value="PROKAR_LIPOPROTEIN"/>
    <property type="match status" value="1"/>
</dbReference>
<proteinExistence type="predicted"/>
<comment type="caution">
    <text evidence="2">The sequence shown here is derived from an EMBL/GenBank/DDBJ whole genome shotgun (WGS) entry which is preliminary data.</text>
</comment>
<protein>
    <recommendedName>
        <fullName evidence="4">DUF4340 domain-containing protein</fullName>
    </recommendedName>
</protein>
<feature type="signal peptide" evidence="1">
    <location>
        <begin position="1"/>
        <end position="22"/>
    </location>
</feature>
<keyword evidence="1" id="KW-0732">Signal</keyword>
<name>A0A9J6P9K9_9PROT</name>
<evidence type="ECO:0000313" key="2">
    <source>
        <dbReference type="EMBL" id="MCP1336628.1"/>
    </source>
</evidence>
<reference evidence="2" key="1">
    <citation type="submission" date="2022-06" db="EMBL/GenBank/DDBJ databases">
        <title>Isolation and Genomics of Futiania mangrovii gen. nov., sp. nov., a Rare and Metabolically-versatile member in the Class Alphaproteobacteria.</title>
        <authorList>
            <person name="Liu L."/>
            <person name="Huang W.-C."/>
            <person name="Pan J."/>
            <person name="Li J."/>
            <person name="Huang Y."/>
            <person name="Du H."/>
            <person name="Liu Y."/>
            <person name="Li M."/>
        </authorList>
    </citation>
    <scope>NUCLEOTIDE SEQUENCE</scope>
    <source>
        <strain evidence="2">FT118</strain>
    </source>
</reference>
<organism evidence="2 3">
    <name type="scientific">Futiania mangrovi</name>
    <dbReference type="NCBI Taxonomy" id="2959716"/>
    <lineage>
        <taxon>Bacteria</taxon>
        <taxon>Pseudomonadati</taxon>
        <taxon>Pseudomonadota</taxon>
        <taxon>Alphaproteobacteria</taxon>
        <taxon>Futianiales</taxon>
        <taxon>Futianiaceae</taxon>
        <taxon>Futiania</taxon>
    </lineage>
</organism>
<feature type="chain" id="PRO_5039902699" description="DUF4340 domain-containing protein" evidence="1">
    <location>
        <begin position="23"/>
        <end position="189"/>
    </location>
</feature>
<dbReference type="AlphaFoldDB" id="A0A9J6P9K9"/>